<proteinExistence type="predicted"/>
<keyword evidence="3" id="KW-1185">Reference proteome</keyword>
<feature type="transmembrane region" description="Helical" evidence="1">
    <location>
        <begin position="64"/>
        <end position="84"/>
    </location>
</feature>
<name>A0A1G5RTA4_9FIRM</name>
<dbReference type="PANTHER" id="PTHR40031">
    <property type="entry name" value="HYPOTHETICAL MEMBRANE SPANNING PROTEIN"/>
    <property type="match status" value="1"/>
</dbReference>
<dbReference type="AlphaFoldDB" id="A0A1G5RTA4"/>
<dbReference type="PANTHER" id="PTHR40031:SF1">
    <property type="entry name" value="MEMBRANE-BOUND METAL-DEPENDENT HYDROLASE"/>
    <property type="match status" value="1"/>
</dbReference>
<evidence type="ECO:0000256" key="1">
    <source>
        <dbReference type="SAM" id="Phobius"/>
    </source>
</evidence>
<dbReference type="STRING" id="1120920.SAMN03080599_00675"/>
<keyword evidence="1" id="KW-1133">Transmembrane helix</keyword>
<feature type="transmembrane region" description="Helical" evidence="1">
    <location>
        <begin position="90"/>
        <end position="109"/>
    </location>
</feature>
<reference evidence="2 3" key="1">
    <citation type="submission" date="2016-10" db="EMBL/GenBank/DDBJ databases">
        <authorList>
            <person name="de Groot N.N."/>
        </authorList>
    </citation>
    <scope>NUCLEOTIDE SEQUENCE [LARGE SCALE GENOMIC DNA]</scope>
    <source>
        <strain evidence="2 3">DSM 2784</strain>
    </source>
</reference>
<accession>A0A1G5RTA4</accession>
<dbReference type="Pfam" id="PF04307">
    <property type="entry name" value="YdjM"/>
    <property type="match status" value="1"/>
</dbReference>
<dbReference type="Proteomes" id="UP000199208">
    <property type="component" value="Unassembled WGS sequence"/>
</dbReference>
<sequence>MDPITHGVIGLAISTFSGTTPSLDNPVAIGAAIGAMIPDSDVVIRLFSNEMTYLKHHRGWSHSLPALTLFSAAITLGLSVLMPGSLSFEVFFWTLMGALSHTVFDILNSYGAMLFKKKRKLNLLTLYDPFITLMAVYLIFSGEKSILEYGSVVLLFAAYLALRWKMKQTAQTHVSTAIAQQYEFKRVTILPSLKAFYKWDFVADTRSHHIVGKYNLFTRKLQIIARYYKKDSQHLGAFDNSNLGRYFRRFSPNIHLEVLEHDNHIELRAIDLRYYMKDTFLHHGTLFLDRNGEIMESYFHPYKQNKWIPVLEG</sequence>
<keyword evidence="1" id="KW-0812">Transmembrane</keyword>
<feature type="transmembrane region" description="Helical" evidence="1">
    <location>
        <begin position="121"/>
        <end position="140"/>
    </location>
</feature>
<dbReference type="RefSeq" id="WP_170829262.1">
    <property type="nucleotide sequence ID" value="NZ_FMWL01000002.1"/>
</dbReference>
<feature type="transmembrane region" description="Helical" evidence="1">
    <location>
        <begin position="146"/>
        <end position="162"/>
    </location>
</feature>
<organism evidence="2 3">
    <name type="scientific">Acidaminobacter hydrogenoformans DSM 2784</name>
    <dbReference type="NCBI Taxonomy" id="1120920"/>
    <lineage>
        <taxon>Bacteria</taxon>
        <taxon>Bacillati</taxon>
        <taxon>Bacillota</taxon>
        <taxon>Clostridia</taxon>
        <taxon>Peptostreptococcales</taxon>
        <taxon>Acidaminobacteraceae</taxon>
        <taxon>Acidaminobacter</taxon>
    </lineage>
</organism>
<dbReference type="InterPro" id="IPR007404">
    <property type="entry name" value="YdjM-like"/>
</dbReference>
<keyword evidence="1" id="KW-0472">Membrane</keyword>
<protein>
    <submittedName>
        <fullName evidence="2">Inner membrane protein</fullName>
    </submittedName>
</protein>
<dbReference type="InterPro" id="IPR053170">
    <property type="entry name" value="Transcription_regulator"/>
</dbReference>
<dbReference type="EMBL" id="FMWL01000002">
    <property type="protein sequence ID" value="SCZ77227.1"/>
    <property type="molecule type" value="Genomic_DNA"/>
</dbReference>
<evidence type="ECO:0000313" key="3">
    <source>
        <dbReference type="Proteomes" id="UP000199208"/>
    </source>
</evidence>
<evidence type="ECO:0000313" key="2">
    <source>
        <dbReference type="EMBL" id="SCZ77227.1"/>
    </source>
</evidence>
<gene>
    <name evidence="2" type="ORF">SAMN03080599_00675</name>
</gene>